<accession>A0A8J8NHK9</accession>
<evidence type="ECO:0000313" key="2">
    <source>
        <dbReference type="EMBL" id="TNV74844.1"/>
    </source>
</evidence>
<proteinExistence type="predicted"/>
<keyword evidence="1" id="KW-0472">Membrane</keyword>
<dbReference type="AlphaFoldDB" id="A0A8J8NHK9"/>
<evidence type="ECO:0000256" key="1">
    <source>
        <dbReference type="SAM" id="Phobius"/>
    </source>
</evidence>
<organism evidence="2 3">
    <name type="scientific">Halteria grandinella</name>
    <dbReference type="NCBI Taxonomy" id="5974"/>
    <lineage>
        <taxon>Eukaryota</taxon>
        <taxon>Sar</taxon>
        <taxon>Alveolata</taxon>
        <taxon>Ciliophora</taxon>
        <taxon>Intramacronucleata</taxon>
        <taxon>Spirotrichea</taxon>
        <taxon>Stichotrichia</taxon>
        <taxon>Sporadotrichida</taxon>
        <taxon>Halteriidae</taxon>
        <taxon>Halteria</taxon>
    </lineage>
</organism>
<comment type="caution">
    <text evidence="2">The sequence shown here is derived from an EMBL/GenBank/DDBJ whole genome shotgun (WGS) entry which is preliminary data.</text>
</comment>
<feature type="transmembrane region" description="Helical" evidence="1">
    <location>
        <begin position="34"/>
        <end position="52"/>
    </location>
</feature>
<name>A0A8J8NHK9_HALGN</name>
<keyword evidence="1" id="KW-0812">Transmembrane</keyword>
<evidence type="ECO:0000313" key="3">
    <source>
        <dbReference type="Proteomes" id="UP000785679"/>
    </source>
</evidence>
<keyword evidence="1" id="KW-1133">Transmembrane helix</keyword>
<reference evidence="2" key="1">
    <citation type="submission" date="2019-06" db="EMBL/GenBank/DDBJ databases">
        <authorList>
            <person name="Zheng W."/>
        </authorList>
    </citation>
    <scope>NUCLEOTIDE SEQUENCE</scope>
    <source>
        <strain evidence="2">QDHG01</strain>
    </source>
</reference>
<evidence type="ECO:0008006" key="4">
    <source>
        <dbReference type="Google" id="ProtNLM"/>
    </source>
</evidence>
<protein>
    <recommendedName>
        <fullName evidence="4">Transmembrane protein</fullName>
    </recommendedName>
</protein>
<keyword evidence="3" id="KW-1185">Reference proteome</keyword>
<gene>
    <name evidence="2" type="ORF">FGO68_gene7880</name>
</gene>
<sequence length="118" mass="14109">MKTGFQSIYAQCSQFQLINKSNLQSVCQNYLRKYFVLFYYILIMNYLLNLRFQIGQSLLIIKQYLEFKSEFKVYQVFRFPLNQAMSSLYYFSFTDHSLTNICSSSFQLFSYVSISCQC</sequence>
<dbReference type="Proteomes" id="UP000785679">
    <property type="component" value="Unassembled WGS sequence"/>
</dbReference>
<dbReference type="EMBL" id="RRYP01016602">
    <property type="protein sequence ID" value="TNV74844.1"/>
    <property type="molecule type" value="Genomic_DNA"/>
</dbReference>